<sequence>MIGLPPVSAASCLLKSAQAGAVIGFFVTKRRDILLVNVVGSLADLQLNIEDWAEWPRMERV</sequence>
<gene>
    <name evidence="1" type="ORF">OB962_04740</name>
</gene>
<protein>
    <submittedName>
        <fullName evidence="1">Uncharacterized protein</fullName>
    </submittedName>
</protein>
<dbReference type="Proteomes" id="UP001168109">
    <property type="component" value="Unassembled WGS sequence"/>
</dbReference>
<name>A0ABT7Q8N8_9GAMM</name>
<organism evidence="1 2">
    <name type="scientific">Aeromonas piscicola</name>
    <dbReference type="NCBI Taxonomy" id="600645"/>
    <lineage>
        <taxon>Bacteria</taxon>
        <taxon>Pseudomonadati</taxon>
        <taxon>Pseudomonadota</taxon>
        <taxon>Gammaproteobacteria</taxon>
        <taxon>Aeromonadales</taxon>
        <taxon>Aeromonadaceae</taxon>
        <taxon>Aeromonas</taxon>
    </lineage>
</organism>
<reference evidence="1" key="1">
    <citation type="submission" date="2024-05" db="EMBL/GenBank/DDBJ databases">
        <title>WGS of Aeromonas isolates.</title>
        <authorList>
            <person name="Lee H."/>
        </authorList>
    </citation>
    <scope>NUCLEOTIDE SEQUENCE</scope>
    <source>
        <strain evidence="1">LP308</strain>
    </source>
</reference>
<dbReference type="RefSeq" id="WP_156140418.1">
    <property type="nucleotide sequence ID" value="NZ_CDBL01000064.1"/>
</dbReference>
<comment type="caution">
    <text evidence="1">The sequence shown here is derived from an EMBL/GenBank/DDBJ whole genome shotgun (WGS) entry which is preliminary data.</text>
</comment>
<accession>A0ABT7Q8N8</accession>
<keyword evidence="2" id="KW-1185">Reference proteome</keyword>
<dbReference type="EMBL" id="JAOPLU010000001">
    <property type="protein sequence ID" value="MDM5130311.1"/>
    <property type="molecule type" value="Genomic_DNA"/>
</dbReference>
<evidence type="ECO:0000313" key="1">
    <source>
        <dbReference type="EMBL" id="MDM5130311.1"/>
    </source>
</evidence>
<proteinExistence type="predicted"/>
<evidence type="ECO:0000313" key="2">
    <source>
        <dbReference type="Proteomes" id="UP001168109"/>
    </source>
</evidence>